<dbReference type="OMA" id="IPRHEEY"/>
<dbReference type="Gramene" id="KMS64653">
    <property type="protein sequence ID" value="KMS64653"/>
    <property type="gene ID" value="BVRB_018070"/>
</dbReference>
<keyword evidence="3" id="KW-1185">Reference proteome</keyword>
<dbReference type="PANTHER" id="PTHR33168">
    <property type="entry name" value="STRESS INDUCED PROTEIN-RELATED"/>
    <property type="match status" value="1"/>
</dbReference>
<feature type="region of interest" description="Disordered" evidence="1">
    <location>
        <begin position="14"/>
        <end position="49"/>
    </location>
</feature>
<dbReference type="Proteomes" id="UP000035740">
    <property type="component" value="Unassembled WGS sequence"/>
</dbReference>
<name>A0A0J7YNE7_BETVV</name>
<evidence type="ECO:0000313" key="2">
    <source>
        <dbReference type="EMBL" id="KMS64653.1"/>
    </source>
</evidence>
<feature type="compositionally biased region" description="Low complexity" evidence="1">
    <location>
        <begin position="34"/>
        <end position="44"/>
    </location>
</feature>
<gene>
    <name evidence="2" type="ORF">BVRB_018070</name>
</gene>
<sequence>MSKCLMSPSCCIPRHEEYSRLPPPLSGGRDRDGSSGSSSSSSSNRSRRARRLWRKVIWRLLKESNKCIYDNKIKTPPLTFQYDAVSYSQNFDEGCHTQDYQYLQRFSPAVFR</sequence>
<reference evidence="2 3" key="1">
    <citation type="journal article" date="2014" name="Nature">
        <title>The genome of the recently domesticated crop plant sugar beet (Beta vulgaris).</title>
        <authorList>
            <person name="Dohm J.C."/>
            <person name="Minoche A.E."/>
            <person name="Holtgrawe D."/>
            <person name="Capella-Gutierrez S."/>
            <person name="Zakrzewski F."/>
            <person name="Tafer H."/>
            <person name="Rupp O."/>
            <person name="Sorensen T.R."/>
            <person name="Stracke R."/>
            <person name="Reinhardt R."/>
            <person name="Goesmann A."/>
            <person name="Kraft T."/>
            <person name="Schulz B."/>
            <person name="Stadler P.F."/>
            <person name="Schmidt T."/>
            <person name="Gabaldon T."/>
            <person name="Lehrach H."/>
            <person name="Weisshaar B."/>
            <person name="Himmelbauer H."/>
        </authorList>
    </citation>
    <scope>NUCLEOTIDE SEQUENCE [LARGE SCALE GENOMIC DNA]</scope>
    <source>
        <tissue evidence="2">Taproot</tissue>
    </source>
</reference>
<accession>A0A0J7YNE7</accession>
<protein>
    <submittedName>
        <fullName evidence="2">Uncharacterized protein</fullName>
    </submittedName>
</protein>
<proteinExistence type="predicted"/>
<organism evidence="2 3">
    <name type="scientific">Beta vulgaris subsp. vulgaris</name>
    <name type="common">Beet</name>
    <dbReference type="NCBI Taxonomy" id="3555"/>
    <lineage>
        <taxon>Eukaryota</taxon>
        <taxon>Viridiplantae</taxon>
        <taxon>Streptophyta</taxon>
        <taxon>Embryophyta</taxon>
        <taxon>Tracheophyta</taxon>
        <taxon>Spermatophyta</taxon>
        <taxon>Magnoliopsida</taxon>
        <taxon>eudicotyledons</taxon>
        <taxon>Gunneridae</taxon>
        <taxon>Pentapetalae</taxon>
        <taxon>Caryophyllales</taxon>
        <taxon>Chenopodiaceae</taxon>
        <taxon>Betoideae</taxon>
        <taxon>Beta</taxon>
    </lineage>
</organism>
<evidence type="ECO:0000313" key="3">
    <source>
        <dbReference type="Proteomes" id="UP000035740"/>
    </source>
</evidence>
<dbReference type="EMBL" id="KQ126194">
    <property type="protein sequence ID" value="KMS64653.1"/>
    <property type="molecule type" value="Genomic_DNA"/>
</dbReference>
<dbReference type="OrthoDB" id="692779at2759"/>
<evidence type="ECO:0000256" key="1">
    <source>
        <dbReference type="SAM" id="MobiDB-lite"/>
    </source>
</evidence>
<dbReference type="AlphaFoldDB" id="A0A0J7YNE7"/>